<dbReference type="Proteomes" id="UP001157006">
    <property type="component" value="Chromosome 5"/>
</dbReference>
<accession>A0AAV1B1J5</accession>
<protein>
    <submittedName>
        <fullName evidence="2">Uncharacterized protein</fullName>
    </submittedName>
</protein>
<proteinExistence type="predicted"/>
<feature type="compositionally biased region" description="Low complexity" evidence="1">
    <location>
        <begin position="247"/>
        <end position="294"/>
    </location>
</feature>
<feature type="region of interest" description="Disordered" evidence="1">
    <location>
        <begin position="227"/>
        <end position="294"/>
    </location>
</feature>
<feature type="compositionally biased region" description="Polar residues" evidence="1">
    <location>
        <begin position="227"/>
        <end position="243"/>
    </location>
</feature>
<organism evidence="2 3">
    <name type="scientific">Vicia faba</name>
    <name type="common">Broad bean</name>
    <name type="synonym">Faba vulgaris</name>
    <dbReference type="NCBI Taxonomy" id="3906"/>
    <lineage>
        <taxon>Eukaryota</taxon>
        <taxon>Viridiplantae</taxon>
        <taxon>Streptophyta</taxon>
        <taxon>Embryophyta</taxon>
        <taxon>Tracheophyta</taxon>
        <taxon>Spermatophyta</taxon>
        <taxon>Magnoliopsida</taxon>
        <taxon>eudicotyledons</taxon>
        <taxon>Gunneridae</taxon>
        <taxon>Pentapetalae</taxon>
        <taxon>rosids</taxon>
        <taxon>fabids</taxon>
        <taxon>Fabales</taxon>
        <taxon>Fabaceae</taxon>
        <taxon>Papilionoideae</taxon>
        <taxon>50 kb inversion clade</taxon>
        <taxon>NPAAA clade</taxon>
        <taxon>Hologalegina</taxon>
        <taxon>IRL clade</taxon>
        <taxon>Fabeae</taxon>
        <taxon>Vicia</taxon>
    </lineage>
</organism>
<keyword evidence="3" id="KW-1185">Reference proteome</keyword>
<name>A0AAV1B1J5_VICFA</name>
<evidence type="ECO:0000313" key="2">
    <source>
        <dbReference type="EMBL" id="CAI8615075.1"/>
    </source>
</evidence>
<gene>
    <name evidence="2" type="ORF">VFH_V161400</name>
</gene>
<evidence type="ECO:0000313" key="3">
    <source>
        <dbReference type="Proteomes" id="UP001157006"/>
    </source>
</evidence>
<reference evidence="2 3" key="1">
    <citation type="submission" date="2023-01" db="EMBL/GenBank/DDBJ databases">
        <authorList>
            <person name="Kreplak J."/>
        </authorList>
    </citation>
    <scope>NUCLEOTIDE SEQUENCE [LARGE SCALE GENOMIC DNA]</scope>
</reference>
<dbReference type="AlphaFoldDB" id="A0AAV1B1J5"/>
<dbReference type="EMBL" id="OX451740">
    <property type="protein sequence ID" value="CAI8615075.1"/>
    <property type="molecule type" value="Genomic_DNA"/>
</dbReference>
<sequence length="294" mass="32359">MYSVAALSRVLICNLRFLMQWIRMVLQQFGILDAMDKNGERLFQTLIHFAGRLGLPSWRLRNFGQHGLAFYCLGLISRYLEQFAAVCSFGIKRKLKLSCFILDTRSLCPLAIMSSEGETETTYESGVLWPVETEEHVAAEIYHNLVTELDEQLWLRLSIMMNIFFGTFGFFWTGKKSKDLPNLLVQSSKSVYRPSVVSSHSTSLAPHYSSPLLSALTPYITSSQSLIPSPSNDLQPASHTTSHVHAPTSVFSSPKDSSPASSSGAPSPTTASNSSGSFSSFSSQADPSFSSSSN</sequence>
<evidence type="ECO:0000256" key="1">
    <source>
        <dbReference type="SAM" id="MobiDB-lite"/>
    </source>
</evidence>